<keyword evidence="13 17" id="KW-1015">Disulfide bond</keyword>
<evidence type="ECO:0000256" key="15">
    <source>
        <dbReference type="ARBA" id="ARBA00031446"/>
    </source>
</evidence>
<feature type="binding site" evidence="17">
    <location>
        <position position="91"/>
    </location>
    <ligand>
        <name>[4Fe-4S] cluster</name>
        <dbReference type="ChEBI" id="CHEBI:49883"/>
    </ligand>
</feature>
<evidence type="ECO:0000256" key="8">
    <source>
        <dbReference type="ARBA" id="ARBA00022723"/>
    </source>
</evidence>
<dbReference type="HAMAP" id="MF_02089">
    <property type="entry name" value="QueH"/>
    <property type="match status" value="1"/>
</dbReference>
<keyword evidence="9 17" id="KW-0671">Queuosine biosynthesis</keyword>
<evidence type="ECO:0000256" key="17">
    <source>
        <dbReference type="HAMAP-Rule" id="MF_02089"/>
    </source>
</evidence>
<evidence type="ECO:0000256" key="14">
    <source>
        <dbReference type="ARBA" id="ARBA00023284"/>
    </source>
</evidence>
<dbReference type="AlphaFoldDB" id="D5EG22"/>
<feature type="binding site" evidence="17">
    <location>
        <position position="9"/>
    </location>
    <ligand>
        <name>[4Fe-4S] cluster</name>
        <dbReference type="ChEBI" id="CHEBI:49883"/>
    </ligand>
</feature>
<evidence type="ECO:0000256" key="6">
    <source>
        <dbReference type="ARBA" id="ARBA00022485"/>
    </source>
</evidence>
<evidence type="ECO:0000256" key="7">
    <source>
        <dbReference type="ARBA" id="ARBA00022694"/>
    </source>
</evidence>
<comment type="similarity">
    <text evidence="3 17">Belongs to the QueH family.</text>
</comment>
<evidence type="ECO:0000256" key="10">
    <source>
        <dbReference type="ARBA" id="ARBA00023002"/>
    </source>
</evidence>
<keyword evidence="14 17" id="KW-0676">Redox-active center</keyword>
<evidence type="ECO:0000256" key="12">
    <source>
        <dbReference type="ARBA" id="ARBA00023014"/>
    </source>
</evidence>
<evidence type="ECO:0000256" key="4">
    <source>
        <dbReference type="ARBA" id="ARBA00012622"/>
    </source>
</evidence>
<evidence type="ECO:0000313" key="18">
    <source>
        <dbReference type="EMBL" id="ADE57504.1"/>
    </source>
</evidence>
<accession>D5EG22</accession>
<evidence type="ECO:0000256" key="16">
    <source>
        <dbReference type="ARBA" id="ARBA00047415"/>
    </source>
</evidence>
<dbReference type="RefSeq" id="WP_013048767.1">
    <property type="nucleotide sequence ID" value="NC_014011.1"/>
</dbReference>
<dbReference type="Pfam" id="PF02677">
    <property type="entry name" value="QueH"/>
    <property type="match status" value="1"/>
</dbReference>
<evidence type="ECO:0000256" key="13">
    <source>
        <dbReference type="ARBA" id="ARBA00023157"/>
    </source>
</evidence>
<keyword evidence="12 17" id="KW-0411">Iron-sulfur</keyword>
<dbReference type="PANTHER" id="PTHR36701">
    <property type="entry name" value="EPOXYQUEUOSINE REDUCTASE QUEH"/>
    <property type="match status" value="1"/>
</dbReference>
<feature type="disulfide bond" description="Redox-active" evidence="17">
    <location>
        <begin position="170"/>
        <end position="172"/>
    </location>
</feature>
<dbReference type="KEGG" id="aco:Amico_1387"/>
<dbReference type="Proteomes" id="UP000002366">
    <property type="component" value="Chromosome"/>
</dbReference>
<evidence type="ECO:0000313" key="19">
    <source>
        <dbReference type="Proteomes" id="UP000002366"/>
    </source>
</evidence>
<dbReference type="GO" id="GO:0008616">
    <property type="term" value="P:tRNA queuosine(34) biosynthetic process"/>
    <property type="evidence" value="ECO:0007669"/>
    <property type="project" value="UniProtKB-UniRule"/>
</dbReference>
<evidence type="ECO:0000256" key="9">
    <source>
        <dbReference type="ARBA" id="ARBA00022785"/>
    </source>
</evidence>
<evidence type="ECO:0000256" key="11">
    <source>
        <dbReference type="ARBA" id="ARBA00023004"/>
    </source>
</evidence>
<evidence type="ECO:0000256" key="3">
    <source>
        <dbReference type="ARBA" id="ARBA00008207"/>
    </source>
</evidence>
<keyword evidence="19" id="KW-1185">Reference proteome</keyword>
<dbReference type="GO" id="GO:0052693">
    <property type="term" value="F:epoxyqueuosine reductase activity"/>
    <property type="evidence" value="ECO:0007669"/>
    <property type="project" value="UniProtKB-UniRule"/>
</dbReference>
<protein>
    <recommendedName>
        <fullName evidence="5 17">Epoxyqueuosine reductase QueH</fullName>
        <ecNumber evidence="4 17">1.17.99.6</ecNumber>
    </recommendedName>
    <alternativeName>
        <fullName evidence="15 17">Queuosine biosynthesis protein QueH</fullName>
    </alternativeName>
</protein>
<gene>
    <name evidence="17" type="primary">queH</name>
    <name evidence="18" type="ordered locus">Amico_1387</name>
</gene>
<proteinExistence type="inferred from homology"/>
<evidence type="ECO:0000256" key="2">
    <source>
        <dbReference type="ARBA" id="ARBA00004691"/>
    </source>
</evidence>
<name>D5EG22_AMICL</name>
<comment type="function">
    <text evidence="1 17">Catalyzes the conversion of epoxyqueuosine (oQ) to queuosine (Q), which is a hypermodified base found in the wobble positions of tRNA(Asp), tRNA(Asn), tRNA(His) and tRNA(Tyr).</text>
</comment>
<evidence type="ECO:0000256" key="1">
    <source>
        <dbReference type="ARBA" id="ARBA00002268"/>
    </source>
</evidence>
<keyword evidence="6 17" id="KW-0004">4Fe-4S</keyword>
<organism evidence="18 19">
    <name type="scientific">Aminobacterium colombiense (strain DSM 12261 / ALA-1)</name>
    <dbReference type="NCBI Taxonomy" id="572547"/>
    <lineage>
        <taxon>Bacteria</taxon>
        <taxon>Thermotogati</taxon>
        <taxon>Synergistota</taxon>
        <taxon>Synergistia</taxon>
        <taxon>Synergistales</taxon>
        <taxon>Aminobacteriaceae</taxon>
        <taxon>Aminobacterium</taxon>
    </lineage>
</organism>
<keyword evidence="10 17" id="KW-0560">Oxidoreductase</keyword>
<dbReference type="GO" id="GO:0051539">
    <property type="term" value="F:4 iron, 4 sulfur cluster binding"/>
    <property type="evidence" value="ECO:0007669"/>
    <property type="project" value="UniProtKB-UniRule"/>
</dbReference>
<reference evidence="18 19" key="1">
    <citation type="journal article" date="2010" name="Stand. Genomic Sci.">
        <title>Complete genome sequence of Aminobacterium colombiense type strain (ALA-1).</title>
        <authorList>
            <person name="Chertkov O."/>
            <person name="Sikorski J."/>
            <person name="Brambilla E."/>
            <person name="Lapidus A."/>
            <person name="Copeland A."/>
            <person name="Glavina Del Rio T."/>
            <person name="Nolan M."/>
            <person name="Lucas S."/>
            <person name="Tice H."/>
            <person name="Cheng J.F."/>
            <person name="Han C."/>
            <person name="Detter J.C."/>
            <person name="Bruce D."/>
            <person name="Tapia R."/>
            <person name="Goodwin L."/>
            <person name="Pitluck S."/>
            <person name="Liolios K."/>
            <person name="Ivanova N."/>
            <person name="Mavromatis K."/>
            <person name="Ovchinnikova G."/>
            <person name="Pati A."/>
            <person name="Chen A."/>
            <person name="Palaniappan K."/>
            <person name="Land M."/>
            <person name="Hauser L."/>
            <person name="Chang Y.J."/>
            <person name="Jeffries C.D."/>
            <person name="Spring S."/>
            <person name="Rohde M."/>
            <person name="Goker M."/>
            <person name="Bristow J."/>
            <person name="Eisen J.A."/>
            <person name="Markowitz V."/>
            <person name="Hugenholtz P."/>
            <person name="Kyrpides N.C."/>
            <person name="Klenk H.P."/>
        </authorList>
    </citation>
    <scope>NUCLEOTIDE SEQUENCE [LARGE SCALE GENOMIC DNA]</scope>
    <source>
        <strain evidence="19">DSM 12261 / ALA-1</strain>
    </source>
</reference>
<keyword evidence="8 17" id="KW-0479">Metal-binding</keyword>
<dbReference type="STRING" id="572547.Amico_1387"/>
<dbReference type="eggNOG" id="COG1636">
    <property type="taxonomic scope" value="Bacteria"/>
</dbReference>
<comment type="catalytic activity">
    <reaction evidence="16 17">
        <text>epoxyqueuosine(34) in tRNA + AH2 = queuosine(34) in tRNA + A + H2O</text>
        <dbReference type="Rhea" id="RHEA:32159"/>
        <dbReference type="Rhea" id="RHEA-COMP:18571"/>
        <dbReference type="Rhea" id="RHEA-COMP:18582"/>
        <dbReference type="ChEBI" id="CHEBI:13193"/>
        <dbReference type="ChEBI" id="CHEBI:15377"/>
        <dbReference type="ChEBI" id="CHEBI:17499"/>
        <dbReference type="ChEBI" id="CHEBI:194431"/>
        <dbReference type="ChEBI" id="CHEBI:194443"/>
        <dbReference type="EC" id="1.17.99.6"/>
    </reaction>
</comment>
<keyword evidence="11 17" id="KW-0408">Iron</keyword>
<feature type="binding site" evidence="17">
    <location>
        <position position="88"/>
    </location>
    <ligand>
        <name>[4Fe-4S] cluster</name>
        <dbReference type="ChEBI" id="CHEBI:49883"/>
    </ligand>
</feature>
<dbReference type="InterPro" id="IPR003828">
    <property type="entry name" value="QueH"/>
</dbReference>
<dbReference type="PANTHER" id="PTHR36701:SF1">
    <property type="entry name" value="EPOXYQUEUOSINE REDUCTASE QUEH"/>
    <property type="match status" value="1"/>
</dbReference>
<dbReference type="OrthoDB" id="9801033at2"/>
<sequence length="183" mass="20716">MKSLLLHICCAPDGTIPWTALIEEGYDVTGYFYGLNIHPEAEYIRRKEAVEKLASSLSRPLAIEPYDPQIWFKRTAILASEPEGGARCTLCFELQLEGAAKKAAELSYSWLCTTLTISPHKDPERINALGEAVATRYGLRWLHKVWRKNNGFVRSVKASHELGLYRQNYCGCSYSAKTTETRR</sequence>
<dbReference type="GO" id="GO:0046872">
    <property type="term" value="F:metal ion binding"/>
    <property type="evidence" value="ECO:0007669"/>
    <property type="project" value="UniProtKB-KW"/>
</dbReference>
<dbReference type="UniPathway" id="UPA00392"/>
<comment type="pathway">
    <text evidence="2 17">tRNA modification; tRNA-queuosine biosynthesis.</text>
</comment>
<evidence type="ECO:0000256" key="5">
    <source>
        <dbReference type="ARBA" id="ARBA00016895"/>
    </source>
</evidence>
<dbReference type="HOGENOM" id="CLU_088177_1_0_0"/>
<dbReference type="EMBL" id="CP001997">
    <property type="protein sequence ID" value="ADE57504.1"/>
    <property type="molecule type" value="Genomic_DNA"/>
</dbReference>
<dbReference type="EC" id="1.17.99.6" evidence="4 17"/>
<feature type="binding site" evidence="17">
    <location>
        <position position="10"/>
    </location>
    <ligand>
        <name>[4Fe-4S] cluster</name>
        <dbReference type="ChEBI" id="CHEBI:49883"/>
    </ligand>
</feature>
<keyword evidence="7 17" id="KW-0819">tRNA processing</keyword>